<protein>
    <submittedName>
        <fullName evidence="2">Uncharacterized protein</fullName>
    </submittedName>
</protein>
<dbReference type="RefSeq" id="WP_176569570.1">
    <property type="nucleotide sequence ID" value="NZ_CP056030.1"/>
</dbReference>
<feature type="transmembrane region" description="Helical" evidence="1">
    <location>
        <begin position="30"/>
        <end position="49"/>
    </location>
</feature>
<organism evidence="2 3">
    <name type="scientific">Pseudomonas eucalypticola</name>
    <dbReference type="NCBI Taxonomy" id="2599595"/>
    <lineage>
        <taxon>Bacteria</taxon>
        <taxon>Pseudomonadati</taxon>
        <taxon>Pseudomonadota</taxon>
        <taxon>Gammaproteobacteria</taxon>
        <taxon>Pseudomonadales</taxon>
        <taxon>Pseudomonadaceae</taxon>
        <taxon>Pseudomonas</taxon>
    </lineage>
</organism>
<evidence type="ECO:0000313" key="2">
    <source>
        <dbReference type="EMBL" id="QKZ02420.1"/>
    </source>
</evidence>
<name>A0A7D5D430_9PSED</name>
<evidence type="ECO:0000256" key="1">
    <source>
        <dbReference type="SAM" id="Phobius"/>
    </source>
</evidence>
<keyword evidence="1" id="KW-1133">Transmembrane helix</keyword>
<keyword evidence="3" id="KW-1185">Reference proteome</keyword>
<proteinExistence type="predicted"/>
<dbReference type="AlphaFoldDB" id="A0A7D5D430"/>
<accession>A0A7D5D430</accession>
<sequence length="57" mass="6392">MKDFFLLVVTGLLAAVLAWAFWHFLGADAGAVVLVLIVLLGLRDENSLLRRQLKRLK</sequence>
<evidence type="ECO:0000313" key="3">
    <source>
        <dbReference type="Proteomes" id="UP000509568"/>
    </source>
</evidence>
<keyword evidence="1" id="KW-0812">Transmembrane</keyword>
<reference evidence="2 3" key="1">
    <citation type="submission" date="2020-06" db="EMBL/GenBank/DDBJ databases">
        <title>Pseudomonas eucalypticola sp. nov., an endophyte of Eucalyptus dunnii leaves with biocontrol ability of eucalyptus leaf blight.</title>
        <authorList>
            <person name="Liu Y."/>
            <person name="Song Z."/>
            <person name="Zeng H."/>
            <person name="Lu M."/>
            <person name="Wang X."/>
            <person name="Lian X."/>
            <person name="Zhang Q."/>
        </authorList>
    </citation>
    <scope>NUCLEOTIDE SEQUENCE [LARGE SCALE GENOMIC DNA]</scope>
    <source>
        <strain evidence="2 3">NP-1</strain>
    </source>
</reference>
<dbReference type="EMBL" id="CP056030">
    <property type="protein sequence ID" value="QKZ02420.1"/>
    <property type="molecule type" value="Genomic_DNA"/>
</dbReference>
<keyword evidence="1" id="KW-0472">Membrane</keyword>
<dbReference type="Proteomes" id="UP000509568">
    <property type="component" value="Chromosome"/>
</dbReference>
<gene>
    <name evidence="2" type="ORF">HWQ56_00880</name>
</gene>
<dbReference type="KEGG" id="pez:HWQ56_00880"/>